<dbReference type="AlphaFoldDB" id="F9ZRZ9"/>
<accession>F9ZRZ9</accession>
<keyword evidence="3" id="KW-1185">Reference proteome</keyword>
<dbReference type="KEGG" id="acu:Atc_2135"/>
<evidence type="ECO:0000313" key="3">
    <source>
        <dbReference type="Proteomes" id="UP000006135"/>
    </source>
</evidence>
<feature type="region of interest" description="Disordered" evidence="1">
    <location>
        <begin position="46"/>
        <end position="75"/>
    </location>
</feature>
<gene>
    <name evidence="2" type="ordered locus">Atc_2135</name>
</gene>
<dbReference type="HOGENOM" id="CLU_1425193_0_0_6"/>
<sequence>MQRDSARIPVRSPENGDLFAWVQAGISDLWYTQQLVVTELHHHIGSGNGTGSQRVAKDGSSQSASDGGDGCRTDREANSRTAQCAKGAVGCSGLGIAHANRHGADYGTFCEGLGAEVFSARVALIAQRDGRAAGQGNHDEGDNDGFEQSTFHRSLLDGKRVSCAMLTHRKEQRVLLLEEKMVPRHFKWVA</sequence>
<evidence type="ECO:0000313" key="2">
    <source>
        <dbReference type="EMBL" id="AEK58783.1"/>
    </source>
</evidence>
<evidence type="ECO:0000256" key="1">
    <source>
        <dbReference type="SAM" id="MobiDB-lite"/>
    </source>
</evidence>
<organism evidence="2 3">
    <name type="scientific">Acidithiobacillus caldus (strain SM-1)</name>
    <dbReference type="NCBI Taxonomy" id="990288"/>
    <lineage>
        <taxon>Bacteria</taxon>
        <taxon>Pseudomonadati</taxon>
        <taxon>Pseudomonadota</taxon>
        <taxon>Acidithiobacillia</taxon>
        <taxon>Acidithiobacillales</taxon>
        <taxon>Acidithiobacillaceae</taxon>
        <taxon>Acidithiobacillus</taxon>
    </lineage>
</organism>
<dbReference type="STRING" id="990288.Atc_2135"/>
<dbReference type="EMBL" id="CP002573">
    <property type="protein sequence ID" value="AEK58783.1"/>
    <property type="molecule type" value="Genomic_DNA"/>
</dbReference>
<name>F9ZRZ9_ACICS</name>
<dbReference type="Proteomes" id="UP000006135">
    <property type="component" value="Chromosome"/>
</dbReference>
<protein>
    <submittedName>
        <fullName evidence="2">Uncharacterized protein</fullName>
    </submittedName>
</protein>
<proteinExistence type="predicted"/>
<reference evidence="2 3" key="1">
    <citation type="journal article" date="2011" name="J. Genet. Genomics">
        <title>Unraveling the Acidithiobacillus caldus complete genome and its central metabolisms for carbon assimilation.</title>
        <authorList>
            <person name="You X.Y."/>
            <person name="Guo X."/>
            <person name="Zheng H.J."/>
            <person name="Zhang M.J."/>
            <person name="Liu L.J."/>
            <person name="Zhu Y.Q."/>
            <person name="Zhu B."/>
            <person name="Wang S.Y."/>
            <person name="Zhao G.P."/>
            <person name="Poetsch A."/>
            <person name="Jiang C.Y."/>
            <person name="Liu S.J."/>
        </authorList>
    </citation>
    <scope>NUCLEOTIDE SEQUENCE [LARGE SCALE GENOMIC DNA]</scope>
    <source>
        <strain evidence="2 3">SM-1</strain>
    </source>
</reference>